<sequence>MSIENRYHAARDKFFGENPGALTQIESVKPVVIEACGMTVDEYREQQRIVVFAEAARSRGLAVDELVIRLVAESPEQAKKWRLDQHRKIADALGIDWDEYKQLNRIIE</sequence>
<protein>
    <submittedName>
        <fullName evidence="1">Uncharacterized protein</fullName>
    </submittedName>
</protein>
<dbReference type="InterPro" id="IPR045662">
    <property type="entry name" value="DUF6388"/>
</dbReference>
<keyword evidence="1" id="KW-0614">Plasmid</keyword>
<dbReference type="EMBL" id="LT985212">
    <property type="protein sequence ID" value="SPD89630.1"/>
    <property type="molecule type" value="Genomic_DNA"/>
</dbReference>
<evidence type="ECO:0000313" key="1">
    <source>
        <dbReference type="EMBL" id="SPD89630.1"/>
    </source>
</evidence>
<proteinExistence type="predicted"/>
<dbReference type="AlphaFoldDB" id="A0A330JW86"/>
<geneLocation type="plasmid" evidence="2">
    <name>pp3</name>
</geneLocation>
<organism evidence="1 2">
    <name type="scientific">Pseudomonas syringae pv. cerasicola</name>
    <dbReference type="NCBI Taxonomy" id="264451"/>
    <lineage>
        <taxon>Bacteria</taxon>
        <taxon>Pseudomonadati</taxon>
        <taxon>Pseudomonadota</taxon>
        <taxon>Gammaproteobacteria</taxon>
        <taxon>Pseudomonadales</taxon>
        <taxon>Pseudomonadaceae</taxon>
        <taxon>Pseudomonas</taxon>
        <taxon>Pseudomonas syringae</taxon>
    </lineage>
</organism>
<dbReference type="Pfam" id="PF19925">
    <property type="entry name" value="DUF6388"/>
    <property type="match status" value="1"/>
</dbReference>
<dbReference type="RefSeq" id="WP_099277454.1">
    <property type="nucleotide sequence ID" value="NZ_LKCB01000202.1"/>
</dbReference>
<reference evidence="2" key="1">
    <citation type="submission" date="2018-02" db="EMBL/GenBank/DDBJ databases">
        <authorList>
            <person name="Blom J."/>
        </authorList>
    </citation>
    <scope>NUCLEOTIDE SEQUENCE [LARGE SCALE GENOMIC DNA]</scope>
    <source>
        <strain evidence="2">CFBP 6110</strain>
        <plasmid evidence="2">pp3</plasmid>
    </source>
</reference>
<dbReference type="Proteomes" id="UP000305348">
    <property type="component" value="Plasmid PP3"/>
</dbReference>
<evidence type="ECO:0000313" key="2">
    <source>
        <dbReference type="Proteomes" id="UP000305348"/>
    </source>
</evidence>
<name>A0A330JW86_PSESX</name>
<gene>
    <name evidence="1" type="ORF">PSCFBP6110_P300100</name>
</gene>
<accession>A0A330JW86</accession>